<dbReference type="AlphaFoldDB" id="A0A150M9D9"/>
<organism evidence="1 2">
    <name type="scientific">Caldibacillus debilis</name>
    <dbReference type="NCBI Taxonomy" id="301148"/>
    <lineage>
        <taxon>Bacteria</taxon>
        <taxon>Bacillati</taxon>
        <taxon>Bacillota</taxon>
        <taxon>Bacilli</taxon>
        <taxon>Bacillales</taxon>
        <taxon>Bacillaceae</taxon>
        <taxon>Caldibacillus</taxon>
    </lineage>
</organism>
<evidence type="ECO:0000313" key="1">
    <source>
        <dbReference type="EMBL" id="KYD21011.1"/>
    </source>
</evidence>
<reference evidence="1 2" key="1">
    <citation type="submission" date="2016-01" db="EMBL/GenBank/DDBJ databases">
        <title>Draft Genome Sequences of Seven Thermophilic Sporeformers Isolated from Foods.</title>
        <authorList>
            <person name="Berendsen E.M."/>
            <person name="Wells-Bennik M.H."/>
            <person name="Krawcyk A.O."/>
            <person name="De Jong A."/>
            <person name="Holsappel S."/>
            <person name="Eijlander R.T."/>
            <person name="Kuipers O.P."/>
        </authorList>
    </citation>
    <scope>NUCLEOTIDE SEQUENCE [LARGE SCALE GENOMIC DNA]</scope>
    <source>
        <strain evidence="1 2">B4135</strain>
    </source>
</reference>
<accession>A0A150M9D9</accession>
<name>A0A150M9D9_9BACI</name>
<proteinExistence type="predicted"/>
<sequence>MDRFIPNLLRAQGKTFASYGNESIPFARMEEKQSRFFPA</sequence>
<dbReference type="EMBL" id="LQYT01000024">
    <property type="protein sequence ID" value="KYD21011.1"/>
    <property type="molecule type" value="Genomic_DNA"/>
</dbReference>
<gene>
    <name evidence="1" type="ORF">B4135_1735</name>
</gene>
<protein>
    <submittedName>
        <fullName evidence="1">Uncharacterized protein</fullName>
    </submittedName>
</protein>
<evidence type="ECO:0000313" key="2">
    <source>
        <dbReference type="Proteomes" id="UP000075683"/>
    </source>
</evidence>
<dbReference type="Proteomes" id="UP000075683">
    <property type="component" value="Unassembled WGS sequence"/>
</dbReference>
<comment type="caution">
    <text evidence="1">The sequence shown here is derived from an EMBL/GenBank/DDBJ whole genome shotgun (WGS) entry which is preliminary data.</text>
</comment>
<dbReference type="STRING" id="301148.B4135_1735"/>